<evidence type="ECO:0000313" key="2">
    <source>
        <dbReference type="EMBL" id="WAZ91725.1"/>
    </source>
</evidence>
<gene>
    <name evidence="1" type="ORF">O5398_05705</name>
    <name evidence="2" type="ORF">O5398_06115</name>
</gene>
<organism evidence="2 3">
    <name type="scientific">Borrelia miyamotoi</name>
    <dbReference type="NCBI Taxonomy" id="47466"/>
    <lineage>
        <taxon>Bacteria</taxon>
        <taxon>Pseudomonadati</taxon>
        <taxon>Spirochaetota</taxon>
        <taxon>Spirochaetia</taxon>
        <taxon>Spirochaetales</taxon>
        <taxon>Borreliaceae</taxon>
        <taxon>Borrelia</taxon>
    </lineage>
</organism>
<dbReference type="EMBL" id="CP114642">
    <property type="protein sequence ID" value="WAZ91645.1"/>
    <property type="molecule type" value="Genomic_DNA"/>
</dbReference>
<dbReference type="Pfam" id="PF05606">
    <property type="entry name" value="DUF777"/>
    <property type="match status" value="1"/>
</dbReference>
<geneLocation type="plasmid" evidence="1 3">
    <name>p410-cp30-2</name>
</geneLocation>
<protein>
    <submittedName>
        <fullName evidence="2">DUF777 family protein</fullName>
    </submittedName>
</protein>
<dbReference type="RefSeq" id="WP_156768729.1">
    <property type="nucleotide sequence ID" value="NZ_CP017129.1"/>
</dbReference>
<dbReference type="InterPro" id="IPR008495">
    <property type="entry name" value="DUF777_BOR_spp"/>
</dbReference>
<dbReference type="EMBL" id="CP114644">
    <property type="protein sequence ID" value="WAZ91725.1"/>
    <property type="molecule type" value="Genomic_DNA"/>
</dbReference>
<name>A0AAQ3AGW3_9SPIR</name>
<keyword evidence="2" id="KW-0614">Plasmid</keyword>
<dbReference type="Proteomes" id="UP001164544">
    <property type="component" value="Plasmid p410-cp30-2"/>
</dbReference>
<reference evidence="2" key="1">
    <citation type="submission" date="2022-12" db="EMBL/GenBank/DDBJ databases">
        <title>B. miyamotoi WGS.</title>
        <authorList>
            <person name="Kuleshov K.V."/>
            <person name="Hoornstra D."/>
            <person name="Hovius J.W."/>
            <person name="Platonov A.E."/>
            <person name="Telford S.R. III."/>
        </authorList>
    </citation>
    <scope>NUCLEOTIDE SEQUENCE</scope>
    <source>
        <strain evidence="2">410</strain>
        <plasmid evidence="2">p410-cp29-2</plasmid>
        <plasmid evidence="1">p410-cp30-2</plasmid>
    </source>
</reference>
<proteinExistence type="predicted"/>
<evidence type="ECO:0000313" key="3">
    <source>
        <dbReference type="Proteomes" id="UP001164544"/>
    </source>
</evidence>
<sequence>MSLNYDLYRMNQNLYGTALTQEEIKLWIFSNIFITKIGKIKTFDHASQKGVVILEEFDNLEIDTHNILNININPKQGEMVLLLQSSINLFNPDDDINFDKSHFYILSIIDPKYLEMACEHISLKTNNKLELTSDNQIDIHSDNTNINANQNININCTDLSITTKDDVLITSNDDIDINANYNLDLTAKNKILIKSNKIDIRNDSQTLKSILIDITNAISNLRVTGQAIIDESSRFGIYDIRRKIHELLN</sequence>
<dbReference type="AlphaFoldDB" id="A0AAQ3AGW3"/>
<dbReference type="Proteomes" id="UP001164544">
    <property type="component" value="Plasmid p410-cp29-2"/>
</dbReference>
<geneLocation type="plasmid" evidence="2 3">
    <name>p410-cp29-2</name>
</geneLocation>
<evidence type="ECO:0000313" key="1">
    <source>
        <dbReference type="EMBL" id="WAZ91645.1"/>
    </source>
</evidence>
<accession>A0AAQ3AGW3</accession>